<dbReference type="EMBL" id="CHKL01001304">
    <property type="protein sequence ID" value="COX89582.1"/>
    <property type="molecule type" value="Genomic_DNA"/>
</dbReference>
<gene>
    <name evidence="2" type="ORF">ERS007741_04800</name>
</gene>
<evidence type="ECO:0000313" key="2">
    <source>
        <dbReference type="EMBL" id="COX89582.1"/>
    </source>
</evidence>
<protein>
    <submittedName>
        <fullName evidence="2">Uncharacterized protein</fullName>
    </submittedName>
</protein>
<proteinExistence type="predicted"/>
<organism evidence="2 3">
    <name type="scientific">Mycobacterium tuberculosis</name>
    <dbReference type="NCBI Taxonomy" id="1773"/>
    <lineage>
        <taxon>Bacteria</taxon>
        <taxon>Bacillati</taxon>
        <taxon>Actinomycetota</taxon>
        <taxon>Actinomycetes</taxon>
        <taxon>Mycobacteriales</taxon>
        <taxon>Mycobacteriaceae</taxon>
        <taxon>Mycobacterium</taxon>
        <taxon>Mycobacterium tuberculosis complex</taxon>
    </lineage>
</organism>
<reference evidence="2 3" key="1">
    <citation type="submission" date="2015-03" db="EMBL/GenBank/DDBJ databases">
        <authorList>
            <consortium name="Pathogen Informatics"/>
        </authorList>
    </citation>
    <scope>NUCLEOTIDE SEQUENCE [LARGE SCALE GENOMIC DNA]</scope>
    <source>
        <strain evidence="2 3">P00601463</strain>
    </source>
</reference>
<sequence>MAASPCSALIISTPRSLKNCARPTSAHGPQLIPTAGSPAERRCATRPSTHELAAAYAPCPGVPSSAAAEEKVSHQSTSRAAVAT</sequence>
<name>A0A655JTA3_MYCTX</name>
<dbReference type="AlphaFoldDB" id="A0A655JTA3"/>
<dbReference type="Proteomes" id="UP000048600">
    <property type="component" value="Unassembled WGS sequence"/>
</dbReference>
<evidence type="ECO:0000256" key="1">
    <source>
        <dbReference type="SAM" id="MobiDB-lite"/>
    </source>
</evidence>
<accession>A0A655JTA3</accession>
<evidence type="ECO:0000313" key="3">
    <source>
        <dbReference type="Proteomes" id="UP000048600"/>
    </source>
</evidence>
<feature type="region of interest" description="Disordered" evidence="1">
    <location>
        <begin position="19"/>
        <end position="42"/>
    </location>
</feature>